<dbReference type="AlphaFoldDB" id="W2S1H2"/>
<name>W2S1H2_CYPE1</name>
<evidence type="ECO:0000313" key="5">
    <source>
        <dbReference type="Proteomes" id="UP000030752"/>
    </source>
</evidence>
<dbReference type="GO" id="GO:0016491">
    <property type="term" value="F:oxidoreductase activity"/>
    <property type="evidence" value="ECO:0007669"/>
    <property type="project" value="UniProtKB-KW"/>
</dbReference>
<dbReference type="PRINTS" id="PR00080">
    <property type="entry name" value="SDRFAMILY"/>
</dbReference>
<keyword evidence="2" id="KW-0521">NADP</keyword>
<dbReference type="Proteomes" id="UP000030752">
    <property type="component" value="Unassembled WGS sequence"/>
</dbReference>
<dbReference type="InterPro" id="IPR020904">
    <property type="entry name" value="Sc_DH/Rdtase_CS"/>
</dbReference>
<organism evidence="4 5">
    <name type="scientific">Cyphellophora europaea (strain CBS 101466)</name>
    <name type="common">Phialophora europaea</name>
    <dbReference type="NCBI Taxonomy" id="1220924"/>
    <lineage>
        <taxon>Eukaryota</taxon>
        <taxon>Fungi</taxon>
        <taxon>Dikarya</taxon>
        <taxon>Ascomycota</taxon>
        <taxon>Pezizomycotina</taxon>
        <taxon>Eurotiomycetes</taxon>
        <taxon>Chaetothyriomycetidae</taxon>
        <taxon>Chaetothyriales</taxon>
        <taxon>Cyphellophoraceae</taxon>
        <taxon>Cyphellophora</taxon>
    </lineage>
</organism>
<dbReference type="PROSITE" id="PS00061">
    <property type="entry name" value="ADH_SHORT"/>
    <property type="match status" value="1"/>
</dbReference>
<dbReference type="HOGENOM" id="CLU_010194_2_10_1"/>
<dbReference type="InterPro" id="IPR002347">
    <property type="entry name" value="SDR_fam"/>
</dbReference>
<dbReference type="STRING" id="1220924.W2S1H2"/>
<dbReference type="SUPFAM" id="SSF51735">
    <property type="entry name" value="NAD(P)-binding Rossmann-fold domains"/>
    <property type="match status" value="1"/>
</dbReference>
<evidence type="ECO:0000256" key="2">
    <source>
        <dbReference type="ARBA" id="ARBA00022857"/>
    </source>
</evidence>
<evidence type="ECO:0008006" key="6">
    <source>
        <dbReference type="Google" id="ProtNLM"/>
    </source>
</evidence>
<evidence type="ECO:0000313" key="4">
    <source>
        <dbReference type="EMBL" id="ETN41814.1"/>
    </source>
</evidence>
<reference evidence="4 5" key="1">
    <citation type="submission" date="2013-03" db="EMBL/GenBank/DDBJ databases">
        <title>The Genome Sequence of Phialophora europaea CBS 101466.</title>
        <authorList>
            <consortium name="The Broad Institute Genomics Platform"/>
            <person name="Cuomo C."/>
            <person name="de Hoog S."/>
            <person name="Gorbushina A."/>
            <person name="Walker B."/>
            <person name="Young S.K."/>
            <person name="Zeng Q."/>
            <person name="Gargeya S."/>
            <person name="Fitzgerald M."/>
            <person name="Haas B."/>
            <person name="Abouelleil A."/>
            <person name="Allen A.W."/>
            <person name="Alvarado L."/>
            <person name="Arachchi H.M."/>
            <person name="Berlin A.M."/>
            <person name="Chapman S.B."/>
            <person name="Gainer-Dewar J."/>
            <person name="Goldberg J."/>
            <person name="Griggs A."/>
            <person name="Gujja S."/>
            <person name="Hansen M."/>
            <person name="Howarth C."/>
            <person name="Imamovic A."/>
            <person name="Ireland A."/>
            <person name="Larimer J."/>
            <person name="McCowan C."/>
            <person name="Murphy C."/>
            <person name="Pearson M."/>
            <person name="Poon T.W."/>
            <person name="Priest M."/>
            <person name="Roberts A."/>
            <person name="Saif S."/>
            <person name="Shea T."/>
            <person name="Sisk P."/>
            <person name="Sykes S."/>
            <person name="Wortman J."/>
            <person name="Nusbaum C."/>
            <person name="Birren B."/>
        </authorList>
    </citation>
    <scope>NUCLEOTIDE SEQUENCE [LARGE SCALE GENOMIC DNA]</scope>
    <source>
        <strain evidence="4 5">CBS 101466</strain>
    </source>
</reference>
<keyword evidence="5" id="KW-1185">Reference proteome</keyword>
<proteinExistence type="inferred from homology"/>
<protein>
    <recommendedName>
        <fullName evidence="6">3-oxoacyl-[acyl-carrier protein] reductase</fullName>
    </recommendedName>
</protein>
<dbReference type="InParanoid" id="W2S1H2"/>
<dbReference type="CDD" id="cd05233">
    <property type="entry name" value="SDR_c"/>
    <property type="match status" value="1"/>
</dbReference>
<comment type="similarity">
    <text evidence="1">Belongs to the short-chain dehydrogenases/reductases (SDR) family.</text>
</comment>
<evidence type="ECO:0000256" key="1">
    <source>
        <dbReference type="ARBA" id="ARBA00006484"/>
    </source>
</evidence>
<dbReference type="InterPro" id="IPR036291">
    <property type="entry name" value="NAD(P)-bd_dom_sf"/>
</dbReference>
<dbReference type="eggNOG" id="KOG0725">
    <property type="taxonomic scope" value="Eukaryota"/>
</dbReference>
<dbReference type="Pfam" id="PF13561">
    <property type="entry name" value="adh_short_C2"/>
    <property type="match status" value="1"/>
</dbReference>
<dbReference type="VEuPathDB" id="FungiDB:HMPREF1541_03751"/>
<dbReference type="OrthoDB" id="47007at2759"/>
<dbReference type="EMBL" id="KB822719">
    <property type="protein sequence ID" value="ETN41814.1"/>
    <property type="molecule type" value="Genomic_DNA"/>
</dbReference>
<sequence length="248" mass="25832">MAAILTQPGANLPPIRTYPDKFAGQVVLITGAAQGIGEATAELFAAQGASLALIDKNDHLLNTTHQVTSAVAAVLAAHSQIDISVHLAGAYPLIPLLSATLTDFHTQMNTNMLSAFLLTRAVLPGMQQRGYGRIINTASEAATRPEVGLAIYGAAKGAVAAFTRATALEAGPGVTANYVSPSLIATKQTLEDPDPARKKIFDMCVGRQCVKRWGLAGDVARTVCWIAGPETEFVTGQGFDVGGGTLFT</sequence>
<evidence type="ECO:0000256" key="3">
    <source>
        <dbReference type="ARBA" id="ARBA00023002"/>
    </source>
</evidence>
<dbReference type="PANTHER" id="PTHR43639:SF1">
    <property type="entry name" value="SHORT-CHAIN DEHYDROGENASE_REDUCTASE FAMILY PROTEIN"/>
    <property type="match status" value="1"/>
</dbReference>
<accession>W2S1H2</accession>
<gene>
    <name evidence="4" type="ORF">HMPREF1541_03751</name>
</gene>
<dbReference type="Gene3D" id="3.40.50.720">
    <property type="entry name" value="NAD(P)-binding Rossmann-like Domain"/>
    <property type="match status" value="1"/>
</dbReference>
<dbReference type="RefSeq" id="XP_008716323.1">
    <property type="nucleotide sequence ID" value="XM_008718101.1"/>
</dbReference>
<dbReference type="PRINTS" id="PR00081">
    <property type="entry name" value="GDHRDH"/>
</dbReference>
<keyword evidence="3" id="KW-0560">Oxidoreductase</keyword>
<dbReference type="GeneID" id="19971090"/>
<dbReference type="PANTHER" id="PTHR43639">
    <property type="entry name" value="OXIDOREDUCTASE, SHORT-CHAIN DEHYDROGENASE/REDUCTASE FAMILY (AFU_ORTHOLOGUE AFUA_5G02870)"/>
    <property type="match status" value="1"/>
</dbReference>